<feature type="region of interest" description="Disordered" evidence="7">
    <location>
        <begin position="376"/>
        <end position="409"/>
    </location>
</feature>
<sequence length="870" mass="94462">MRSRFRQLLRFILLGLVAATLLGVGLVSWWVHRPHPIYNGTLAFSALEKPVTVRYGPHAVPSIQAETLHDMLFAQGFVVAAERFWQMDLLRRLAGGRLAALFGEGALGADRFYRTIGLPDAAQRSFDALEPRWQRLLQAYADGVNAYLRRARAGYRLPLEYQLLGLQPSPWQPQDSLLIGGYMAWLNSMNLREELVFLRLAQRLGTERALELFPTDQGQPAPADAHELPDYRSLLDIGPGSPSGAELEMGPRAVLVPPASAQALSNAWAVTGSRTHDGAALLANDPHLPAVMPGTWYELAMQAPGYQVAGVALPGVPWILIGHNADLAWGITAAAADTQDLFLERVSEDGTRVLRPDGSWEPIAVRVERIAVAGQSEPAGTEVESGADAKADARPSQALGPRTEQGVEGQRQIELPIRSTRHGVLIDELVASAGSNPAGLAAVRGSQRSEFRLALRLAFDRPDRAFVGFYRLNTATTIAEARAAVEDLHQVALSLLFAHRDGEIASQVSGLLPDRGRGSGTFPVPGWEPGYGWNGYRPFAQNPGITAPSDERLVSANNAIRTDDEDALAISHSWLAPFRAQRIEALLDDALDDALDDGQETLDLAAMQQMQSDRVSLEAAVYLSSLRRHLPAIRRADPEAAALAEARLLDWSGSFEDESQPAAFFVLLRSELYRALYADELGTDLELLMRLDTTTYGPLAETMYSDQSSFWDDIETPGVVEGPAAIWARALRATAGAMRDAMPGEQEPTLAQLRQLTFAHAFDGQPLLGGLFNLGPIGRGGDSGTIDVAIAPPTSPRAIGNVASVRVVFAPAVWSQTRGTLPLGQSGHRFSRYRADQLDDWLNGRSHPWPWSDAEARASVGTLVLQPGPD</sequence>
<dbReference type="EMBL" id="NRRY01000001">
    <property type="protein sequence ID" value="MBK1616962.1"/>
    <property type="molecule type" value="Genomic_DNA"/>
</dbReference>
<dbReference type="InterPro" id="IPR002692">
    <property type="entry name" value="S45"/>
</dbReference>
<keyword evidence="6" id="KW-0106">Calcium</keyword>
<protein>
    <recommendedName>
        <fullName evidence="11">Penicillin acylase family protein</fullName>
    </recommendedName>
</protein>
<dbReference type="InterPro" id="IPR023343">
    <property type="entry name" value="Penicillin_amidase_dom1"/>
</dbReference>
<keyword evidence="8" id="KW-0472">Membrane</keyword>
<evidence type="ECO:0000256" key="8">
    <source>
        <dbReference type="SAM" id="Phobius"/>
    </source>
</evidence>
<dbReference type="Gene3D" id="2.30.120.10">
    <property type="match status" value="2"/>
</dbReference>
<evidence type="ECO:0000256" key="5">
    <source>
        <dbReference type="PIRSR" id="PIRSR001227-1"/>
    </source>
</evidence>
<evidence type="ECO:0000256" key="4">
    <source>
        <dbReference type="ARBA" id="ARBA00038735"/>
    </source>
</evidence>
<comment type="subunit">
    <text evidence="4">Heterodimer of an alpha subunit and a beta subunit processed from the same precursor.</text>
</comment>
<keyword evidence="10" id="KW-1185">Reference proteome</keyword>
<dbReference type="GO" id="GO:0046872">
    <property type="term" value="F:metal ion binding"/>
    <property type="evidence" value="ECO:0007669"/>
    <property type="project" value="UniProtKB-KW"/>
</dbReference>
<keyword evidence="3" id="KW-0865">Zymogen</keyword>
<comment type="similarity">
    <text evidence="1">Belongs to the peptidase S45 family.</text>
</comment>
<dbReference type="Gene3D" id="1.10.1400.10">
    <property type="match status" value="1"/>
</dbReference>
<dbReference type="PANTHER" id="PTHR34218:SF4">
    <property type="entry name" value="ACYL-HOMOSERINE LACTONE ACYLASE QUIP"/>
    <property type="match status" value="1"/>
</dbReference>
<evidence type="ECO:0000256" key="3">
    <source>
        <dbReference type="ARBA" id="ARBA00023145"/>
    </source>
</evidence>
<reference evidence="9 10" key="1">
    <citation type="journal article" date="2020" name="Microorganisms">
        <title>Osmotic Adaptation and Compatible Solute Biosynthesis of Phototrophic Bacteria as Revealed from Genome Analyses.</title>
        <authorList>
            <person name="Imhoff J.F."/>
            <person name="Rahn T."/>
            <person name="Kunzel S."/>
            <person name="Keller A."/>
            <person name="Neulinger S.C."/>
        </authorList>
    </citation>
    <scope>NUCLEOTIDE SEQUENCE [LARGE SCALE GENOMIC DNA]</scope>
    <source>
        <strain evidence="9 10">DSM 25653</strain>
    </source>
</reference>
<dbReference type="SUPFAM" id="SSF56235">
    <property type="entry name" value="N-terminal nucleophile aminohydrolases (Ntn hydrolases)"/>
    <property type="match status" value="1"/>
</dbReference>
<gene>
    <name evidence="9" type="ORF">CKO42_00560</name>
</gene>
<feature type="binding site" evidence="6">
    <location>
        <position position="194"/>
    </location>
    <ligand>
        <name>Ca(2+)</name>
        <dbReference type="ChEBI" id="CHEBI:29108"/>
    </ligand>
</feature>
<feature type="transmembrane region" description="Helical" evidence="8">
    <location>
        <begin position="12"/>
        <end position="31"/>
    </location>
</feature>
<dbReference type="GO" id="GO:0017000">
    <property type="term" value="P:antibiotic biosynthetic process"/>
    <property type="evidence" value="ECO:0007669"/>
    <property type="project" value="InterPro"/>
</dbReference>
<organism evidence="9 10">
    <name type="scientific">Lamprobacter modestohalophilus</name>
    <dbReference type="NCBI Taxonomy" id="1064514"/>
    <lineage>
        <taxon>Bacteria</taxon>
        <taxon>Pseudomonadati</taxon>
        <taxon>Pseudomonadota</taxon>
        <taxon>Gammaproteobacteria</taxon>
        <taxon>Chromatiales</taxon>
        <taxon>Chromatiaceae</taxon>
        <taxon>Lamprobacter</taxon>
    </lineage>
</organism>
<keyword evidence="6" id="KW-0479">Metal-binding</keyword>
<feature type="binding site" evidence="6">
    <location>
        <position position="337"/>
    </location>
    <ligand>
        <name>Ca(2+)</name>
        <dbReference type="ChEBI" id="CHEBI:29108"/>
    </ligand>
</feature>
<dbReference type="RefSeq" id="WP_200236554.1">
    <property type="nucleotide sequence ID" value="NZ_NRRY01000001.1"/>
</dbReference>
<dbReference type="InterPro" id="IPR029055">
    <property type="entry name" value="Ntn_hydrolases_N"/>
</dbReference>
<dbReference type="InterPro" id="IPR043147">
    <property type="entry name" value="Penicillin_amidase_A-knob"/>
</dbReference>
<evidence type="ECO:0000256" key="6">
    <source>
        <dbReference type="PIRSR" id="PIRSR001227-2"/>
    </source>
</evidence>
<keyword evidence="8" id="KW-1133">Transmembrane helix</keyword>
<keyword evidence="8" id="KW-0812">Transmembrane</keyword>
<dbReference type="InterPro" id="IPR043146">
    <property type="entry name" value="Penicillin_amidase_N_B-knob"/>
</dbReference>
<feature type="binding site" evidence="6">
    <location>
        <position position="340"/>
    </location>
    <ligand>
        <name>Ca(2+)</name>
        <dbReference type="ChEBI" id="CHEBI:29108"/>
    </ligand>
</feature>
<proteinExistence type="inferred from homology"/>
<dbReference type="GO" id="GO:0016811">
    <property type="term" value="F:hydrolase activity, acting on carbon-nitrogen (but not peptide) bonds, in linear amides"/>
    <property type="evidence" value="ECO:0007669"/>
    <property type="project" value="InterPro"/>
</dbReference>
<feature type="active site" description="Nucleophile" evidence="5">
    <location>
        <position position="265"/>
    </location>
</feature>
<evidence type="ECO:0000313" key="9">
    <source>
        <dbReference type="EMBL" id="MBK1616962.1"/>
    </source>
</evidence>
<dbReference type="PANTHER" id="PTHR34218">
    <property type="entry name" value="PEPTIDASE S45 PENICILLIN AMIDASE"/>
    <property type="match status" value="1"/>
</dbReference>
<dbReference type="Proteomes" id="UP001138768">
    <property type="component" value="Unassembled WGS sequence"/>
</dbReference>
<dbReference type="InterPro" id="IPR014395">
    <property type="entry name" value="Pen/GL7ACA/AHL_acylase"/>
</dbReference>
<name>A0A9X0W4R2_9GAMM</name>
<evidence type="ECO:0000256" key="2">
    <source>
        <dbReference type="ARBA" id="ARBA00022801"/>
    </source>
</evidence>
<evidence type="ECO:0000313" key="10">
    <source>
        <dbReference type="Proteomes" id="UP001138768"/>
    </source>
</evidence>
<dbReference type="Pfam" id="PF01804">
    <property type="entry name" value="Penicil_amidase"/>
    <property type="match status" value="1"/>
</dbReference>
<dbReference type="Gene3D" id="1.10.439.10">
    <property type="entry name" value="Penicillin Amidohydrolase, domain 1"/>
    <property type="match status" value="1"/>
</dbReference>
<comment type="cofactor">
    <cofactor evidence="6">
        <name>Ca(2+)</name>
        <dbReference type="ChEBI" id="CHEBI:29108"/>
    </cofactor>
    <text evidence="6">Binds 1 Ca(2+) ion per dimer.</text>
</comment>
<dbReference type="CDD" id="cd03747">
    <property type="entry name" value="Ntn_PGA_like"/>
    <property type="match status" value="1"/>
</dbReference>
<keyword evidence="2" id="KW-0378">Hydrolase</keyword>
<dbReference type="PIRSF" id="PIRSF001227">
    <property type="entry name" value="Pen_acylase"/>
    <property type="match status" value="1"/>
</dbReference>
<evidence type="ECO:0008006" key="11">
    <source>
        <dbReference type="Google" id="ProtNLM"/>
    </source>
</evidence>
<accession>A0A9X0W4R2</accession>
<comment type="caution">
    <text evidence="9">The sequence shown here is derived from an EMBL/GenBank/DDBJ whole genome shotgun (WGS) entry which is preliminary data.</text>
</comment>
<dbReference type="AlphaFoldDB" id="A0A9X0W4R2"/>
<dbReference type="Gene3D" id="3.60.20.10">
    <property type="entry name" value="Glutamine Phosphoribosylpyrophosphate, subunit 1, domain 1"/>
    <property type="match status" value="2"/>
</dbReference>
<evidence type="ECO:0000256" key="1">
    <source>
        <dbReference type="ARBA" id="ARBA00006586"/>
    </source>
</evidence>
<evidence type="ECO:0000256" key="7">
    <source>
        <dbReference type="SAM" id="MobiDB-lite"/>
    </source>
</evidence>